<organism evidence="1 2">
    <name type="scientific">Bacillus salacetis</name>
    <dbReference type="NCBI Taxonomy" id="2315464"/>
    <lineage>
        <taxon>Bacteria</taxon>
        <taxon>Bacillati</taxon>
        <taxon>Bacillota</taxon>
        <taxon>Bacilli</taxon>
        <taxon>Bacillales</taxon>
        <taxon>Bacillaceae</taxon>
        <taxon>Bacillus</taxon>
    </lineage>
</organism>
<proteinExistence type="predicted"/>
<reference evidence="1 2" key="1">
    <citation type="submission" date="2018-09" db="EMBL/GenBank/DDBJ databases">
        <title>Bacillus saliacetes sp. nov., isolated from Thai shrimp paste (Ka-pi).</title>
        <authorList>
            <person name="Daroonpunt R."/>
            <person name="Tanasupawat S."/>
            <person name="Yiamsombut S."/>
        </authorList>
    </citation>
    <scope>NUCLEOTIDE SEQUENCE [LARGE SCALE GENOMIC DNA]</scope>
    <source>
        <strain evidence="1 2">SKP7-4</strain>
    </source>
</reference>
<accession>A0A3A1QX68</accession>
<comment type="caution">
    <text evidence="1">The sequence shown here is derived from an EMBL/GenBank/DDBJ whole genome shotgun (WGS) entry which is preliminary data.</text>
</comment>
<sequence>MFDPTAYENLKVVLQGALYELDLMGSLKITRREDIVDLASLDRRFALTLCNPDKADLTAMVTLSAGIREWNAEAYPEPGREPGAILGVVYQSEGSRFRQDFVSELAEWWGPRRSIEWREISSTSVPFRHQAIIDFNRIITEDMVDELEEVAVHIGNSLLKI</sequence>
<dbReference type="RefSeq" id="WP_119547128.1">
    <property type="nucleotide sequence ID" value="NZ_QXIR01000015.1"/>
</dbReference>
<dbReference type="EMBL" id="QXIR01000015">
    <property type="protein sequence ID" value="RIW33071.1"/>
    <property type="molecule type" value="Genomic_DNA"/>
</dbReference>
<protein>
    <submittedName>
        <fullName evidence="1">Uncharacterized protein</fullName>
    </submittedName>
</protein>
<name>A0A3A1QX68_9BACI</name>
<gene>
    <name evidence="1" type="ORF">D3H55_11825</name>
</gene>
<evidence type="ECO:0000313" key="1">
    <source>
        <dbReference type="EMBL" id="RIW33071.1"/>
    </source>
</evidence>
<evidence type="ECO:0000313" key="2">
    <source>
        <dbReference type="Proteomes" id="UP000265801"/>
    </source>
</evidence>
<dbReference type="OrthoDB" id="2964978at2"/>
<dbReference type="AlphaFoldDB" id="A0A3A1QX68"/>
<dbReference type="Proteomes" id="UP000265801">
    <property type="component" value="Unassembled WGS sequence"/>
</dbReference>
<keyword evidence="2" id="KW-1185">Reference proteome</keyword>